<dbReference type="InterPro" id="IPR000883">
    <property type="entry name" value="Cyt_C_Oxase_1"/>
</dbReference>
<comment type="subunit">
    <text evidence="23">The cytochrome bo(3) ubiquinol oxidase complex is a heterooctamer of two A chains, two B chains, two C chains and two D chains.</text>
</comment>
<dbReference type="GO" id="GO:0015990">
    <property type="term" value="P:electron transport coupled proton transport"/>
    <property type="evidence" value="ECO:0007669"/>
    <property type="project" value="TreeGrafter"/>
</dbReference>
<dbReference type="InterPro" id="IPR036927">
    <property type="entry name" value="Cyt_c_oxase-like_su1_sf"/>
</dbReference>
<feature type="transmembrane region" description="Helical" evidence="28">
    <location>
        <begin position="59"/>
        <end position="79"/>
    </location>
</feature>
<evidence type="ECO:0000256" key="17">
    <source>
        <dbReference type="ARBA" id="ARBA00023136"/>
    </source>
</evidence>
<comment type="cofactor">
    <cofactor evidence="22">
        <name>Fe(II)-heme o</name>
        <dbReference type="ChEBI" id="CHEBI:60530"/>
    </cofactor>
</comment>
<dbReference type="AlphaFoldDB" id="A0A249E1B6"/>
<dbReference type="InterPro" id="IPR014207">
    <property type="entry name" value="Cyt_c_ubiqinol_oxidase_su1"/>
</dbReference>
<evidence type="ECO:0000256" key="2">
    <source>
        <dbReference type="ARBA" id="ARBA00001973"/>
    </source>
</evidence>
<keyword evidence="16" id="KW-0186">Copper</keyword>
<dbReference type="PANTHER" id="PTHR10422">
    <property type="entry name" value="CYTOCHROME C OXIDASE SUBUNIT 1"/>
    <property type="match status" value="1"/>
</dbReference>
<feature type="transmembrane region" description="Helical" evidence="28">
    <location>
        <begin position="103"/>
        <end position="127"/>
    </location>
</feature>
<keyword evidence="13 27" id="KW-0249">Electron transport</keyword>
<evidence type="ECO:0000256" key="6">
    <source>
        <dbReference type="ARBA" id="ARBA00014691"/>
    </source>
</evidence>
<dbReference type="Proteomes" id="UP000216438">
    <property type="component" value="Chromosome"/>
</dbReference>
<dbReference type="InterPro" id="IPR023616">
    <property type="entry name" value="Cyt_c_oxase-like_su1_dom"/>
</dbReference>
<dbReference type="PROSITE" id="PS50855">
    <property type="entry name" value="COX1"/>
    <property type="match status" value="1"/>
</dbReference>
<feature type="transmembrane region" description="Helical" evidence="28">
    <location>
        <begin position="275"/>
        <end position="298"/>
    </location>
</feature>
<keyword evidence="10 27" id="KW-0679">Respiratory chain</keyword>
<feature type="transmembrane region" description="Helical" evidence="28">
    <location>
        <begin position="233"/>
        <end position="255"/>
    </location>
</feature>
<dbReference type="FunFam" id="1.20.210.10:FF:000002">
    <property type="entry name" value="Cytochrome o ubiquinol oxidase, subunit I"/>
    <property type="match status" value="1"/>
</dbReference>
<comment type="subcellular location">
    <subcellularLocation>
        <location evidence="3">Cell membrane</location>
        <topology evidence="3">Multi-pass membrane protein</topology>
    </subcellularLocation>
</comment>
<feature type="transmembrane region" description="Helical" evidence="28">
    <location>
        <begin position="380"/>
        <end position="403"/>
    </location>
</feature>
<feature type="transmembrane region" description="Helical" evidence="28">
    <location>
        <begin position="310"/>
        <end position="334"/>
    </location>
</feature>
<dbReference type="GO" id="GO:0016682">
    <property type="term" value="F:oxidoreductase activity, acting on diphenols and related substances as donors, oxygen as acceptor"/>
    <property type="evidence" value="ECO:0007669"/>
    <property type="project" value="InterPro"/>
</dbReference>
<dbReference type="GO" id="GO:0009060">
    <property type="term" value="P:aerobic respiration"/>
    <property type="evidence" value="ECO:0007669"/>
    <property type="project" value="InterPro"/>
</dbReference>
<evidence type="ECO:0000256" key="19">
    <source>
        <dbReference type="ARBA" id="ARBA00031883"/>
    </source>
</evidence>
<comment type="function">
    <text evidence="25">Cytochrome bo(3) ubiquinol oxidase is the terminal enzyme in the aerobic respiratory chain of E.coli that predominates when cells are grown at high aeration. Catalyzes the four-electron reduction of O2 to water, using a ubiquinol as a membrane soluble electron donor for molecular oxygen reduction; ubiquinol-8 is the natural substrate for E.coli. Has proton pump activity across the membrane in addition to electron transfer, pumping 2 protons/electron and generating a proton motive force. All the redox centers of this enzyme complex are located within the largest subunit, subunit I. Protons are probably pumped via D- and K- channels found in this subunit.</text>
</comment>
<evidence type="ECO:0000256" key="4">
    <source>
        <dbReference type="ARBA" id="ARBA00009578"/>
    </source>
</evidence>
<organism evidence="30 31">
    <name type="scientific">Candidatus Hamiltonella defensa</name>
    <name type="common">Bemisia tabaci</name>
    <dbReference type="NCBI Taxonomy" id="672795"/>
    <lineage>
        <taxon>Bacteria</taxon>
        <taxon>Pseudomonadati</taxon>
        <taxon>Pseudomonadota</taxon>
        <taxon>Gammaproteobacteria</taxon>
        <taxon>Enterobacterales</taxon>
        <taxon>Enterobacteriaceae</taxon>
        <taxon>aphid secondary symbionts</taxon>
        <taxon>Candidatus Williamhamiltonella</taxon>
    </lineage>
</organism>
<evidence type="ECO:0000256" key="12">
    <source>
        <dbReference type="ARBA" id="ARBA00022723"/>
    </source>
</evidence>
<feature type="transmembrane region" description="Helical" evidence="28">
    <location>
        <begin position="16"/>
        <end position="38"/>
    </location>
</feature>
<feature type="domain" description="Cytochrome oxidase subunit I profile" evidence="29">
    <location>
        <begin position="39"/>
        <end position="559"/>
    </location>
</feature>
<keyword evidence="11 27" id="KW-0812">Transmembrane</keyword>
<evidence type="ECO:0000256" key="15">
    <source>
        <dbReference type="ARBA" id="ARBA00023004"/>
    </source>
</evidence>
<evidence type="ECO:0000259" key="29">
    <source>
        <dbReference type="PROSITE" id="PS50855"/>
    </source>
</evidence>
<keyword evidence="15" id="KW-0408">Iron</keyword>
<evidence type="ECO:0000256" key="14">
    <source>
        <dbReference type="ARBA" id="ARBA00022989"/>
    </source>
</evidence>
<dbReference type="PANTHER" id="PTHR10422:SF35">
    <property type="entry name" value="CYTOCHROME BO(3) UBIQUINOL OXIDASE SUBUNIT 1"/>
    <property type="match status" value="1"/>
</dbReference>
<sequence>MLGKLTFDAIPVHEPIIMVTLAVIMVVGLSLLSAITYFGQWTFLWREWLTSVDHKKIGIMYIVVAMVMLLRGFADAILMRTQQALSSAGEAGFLPAHHYDQIFTAHGVIMIFFVAMPLVIGLMNLVVPLQIGARDMAFPFLNSLSFWLFVAGVVLINMSLGVGEFAETGWLAYPPLSGKEYSPDVGVDYWIWSLQISGMGTLLTGINLFTTILKMRAPGMSMMKMPVFTWTSFCSNILIIIAFPILTVTIALLTLDRYVGTHFFTNDMGGNMMMYINLVWAWGHPEVYILVLPVFGIFSEVTATFSRKRLFGYTSLVWATIVITFLAFIVWLHHFFTMGSGANVNAFFGIATMIISIPTGVKIFNWLFTLYQGRIQFHSPMLWTLGFIVTFSVGGMAGVLLAVPAANFVLHNSLFLIAHFHNVIIGGVVFGCFAGLTYWFPKAFGFTLNEKWGIRAFWFWLTGFFTAFMPLYILGLMGMTRRLSQNINPQFHPLLMVAAGGAALIACGILCQLTQIFVSIRDREKNRDFTGDPWGGRTLEWATSSPAPFYNFAVIPEIKSRDAFFDMKEKGEAYPRPEKYAAIHMPKNSAAGLIIAAFSVIFGFAMIWSIWWLAVVGVIGMGATWIAKSFDEEVDYYVPVSDIERIENEHHAHLGKADLNQVN</sequence>
<evidence type="ECO:0000256" key="28">
    <source>
        <dbReference type="SAM" id="Phobius"/>
    </source>
</evidence>
<keyword evidence="14 28" id="KW-1133">Transmembrane helix</keyword>
<evidence type="ECO:0000256" key="24">
    <source>
        <dbReference type="ARBA" id="ARBA00048190"/>
    </source>
</evidence>
<reference evidence="30 31" key="2">
    <citation type="submission" date="2017-09" db="EMBL/GenBank/DDBJ databases">
        <title>The genome of whitefly Bemisia tabaci, a global crop pest, provides novel insights into virus transmission, host adaptation and insecticide resistance.</title>
        <authorList>
            <person name="Kaur N."/>
            <person name="Kliot A."/>
            <person name="Pinheiro P.V."/>
            <person name="Luan J."/>
            <person name="Zheng Y."/>
            <person name="Liu W."/>
            <person name="Sun H."/>
            <person name="Yang X."/>
            <person name="Xu Y."/>
            <person name="Luo Y."/>
            <person name="Kruse A."/>
            <person name="Fisher T.W."/>
            <person name="Nelson D.R."/>
            <person name="Elimelech M."/>
            <person name="MacCoss M."/>
            <person name="Johnson R."/>
            <person name="Cohen E."/>
            <person name="Hunter W.B."/>
            <person name="Brown J.K."/>
            <person name="Jander G."/>
            <person name="Cilia M."/>
            <person name="Douglas A.E."/>
            <person name="Ghanim M."/>
            <person name="Simmons A.M."/>
            <person name="Wintermantel W.M."/>
            <person name="Ling K.-S."/>
            <person name="Fei Z."/>
        </authorList>
    </citation>
    <scope>NUCLEOTIDE SEQUENCE [LARGE SCALE GENOMIC DNA]</scope>
    <source>
        <strain evidence="30 31">MEAM1</strain>
    </source>
</reference>
<evidence type="ECO:0000256" key="26">
    <source>
        <dbReference type="ARBA" id="ARBA00077256"/>
    </source>
</evidence>
<feature type="transmembrane region" description="Helical" evidence="28">
    <location>
        <begin position="593"/>
        <end position="626"/>
    </location>
</feature>
<dbReference type="SUPFAM" id="SSF81442">
    <property type="entry name" value="Cytochrome c oxidase subunit I-like"/>
    <property type="match status" value="1"/>
</dbReference>
<reference evidence="31" key="1">
    <citation type="submission" date="2016-06" db="EMBL/GenBank/DDBJ databases">
        <authorList>
            <person name="Chen W."/>
            <person name="Hasegawa D.K."/>
        </authorList>
    </citation>
    <scope>NUCLEOTIDE SEQUENCE [LARGE SCALE GENOMIC DNA]</scope>
    <source>
        <strain evidence="31">MEAM1</strain>
    </source>
</reference>
<evidence type="ECO:0000256" key="23">
    <source>
        <dbReference type="ARBA" id="ARBA00034513"/>
    </source>
</evidence>
<evidence type="ECO:0000256" key="5">
    <source>
        <dbReference type="ARBA" id="ARBA00012941"/>
    </source>
</evidence>
<comment type="cofactor">
    <cofactor evidence="2">
        <name>Cu(2+)</name>
        <dbReference type="ChEBI" id="CHEBI:29036"/>
    </cofactor>
</comment>
<protein>
    <recommendedName>
        <fullName evidence="6">Cytochrome bo(3) ubiquinol oxidase subunit 1</fullName>
        <ecNumber evidence="5">7.1.1.3</ecNumber>
    </recommendedName>
    <alternativeName>
        <fullName evidence="20">Cytochrome o ubiquinol oxidase subunit 1</fullName>
    </alternativeName>
    <alternativeName>
        <fullName evidence="18">Oxidase bo(3) subunit 1</fullName>
    </alternativeName>
    <alternativeName>
        <fullName evidence="26">Ubiquinol oxidase chain A</fullName>
    </alternativeName>
    <alternativeName>
        <fullName evidence="21">Ubiquinol oxidase polypeptide I</fullName>
    </alternativeName>
    <alternativeName>
        <fullName evidence="19">Ubiquinol oxidase subunit 1</fullName>
    </alternativeName>
</protein>
<dbReference type="GO" id="GO:0004129">
    <property type="term" value="F:cytochrome-c oxidase activity"/>
    <property type="evidence" value="ECO:0007669"/>
    <property type="project" value="InterPro"/>
</dbReference>
<feature type="transmembrane region" description="Helical" evidence="28">
    <location>
        <begin position="139"/>
        <end position="160"/>
    </location>
</feature>
<keyword evidence="17 28" id="KW-0472">Membrane</keyword>
<dbReference type="GO" id="GO:0022904">
    <property type="term" value="P:respiratory electron transport chain"/>
    <property type="evidence" value="ECO:0007669"/>
    <property type="project" value="TreeGrafter"/>
</dbReference>
<evidence type="ECO:0000256" key="3">
    <source>
        <dbReference type="ARBA" id="ARBA00004651"/>
    </source>
</evidence>
<comment type="cofactor">
    <cofactor evidence="1">
        <name>heme b</name>
        <dbReference type="ChEBI" id="CHEBI:60344"/>
    </cofactor>
</comment>
<dbReference type="NCBIfam" id="TIGR02843">
    <property type="entry name" value="CyoB"/>
    <property type="match status" value="1"/>
</dbReference>
<evidence type="ECO:0000256" key="27">
    <source>
        <dbReference type="RuleBase" id="RU000370"/>
    </source>
</evidence>
<evidence type="ECO:0000256" key="10">
    <source>
        <dbReference type="ARBA" id="ARBA00022660"/>
    </source>
</evidence>
<accession>A0A249E1B6</accession>
<evidence type="ECO:0000313" key="31">
    <source>
        <dbReference type="Proteomes" id="UP000216438"/>
    </source>
</evidence>
<dbReference type="CDD" id="cd01662">
    <property type="entry name" value="Ubiquinol_Oxidase_I"/>
    <property type="match status" value="1"/>
</dbReference>
<comment type="similarity">
    <text evidence="4 27">Belongs to the heme-copper respiratory oxidase family.</text>
</comment>
<dbReference type="GO" id="GO:0005886">
    <property type="term" value="C:plasma membrane"/>
    <property type="evidence" value="ECO:0007669"/>
    <property type="project" value="UniProtKB-SubCell"/>
</dbReference>
<dbReference type="EMBL" id="CP016303">
    <property type="protein sequence ID" value="ASX26957.1"/>
    <property type="molecule type" value="Genomic_DNA"/>
</dbReference>
<dbReference type="InterPro" id="IPR023615">
    <property type="entry name" value="Cyt_c_Oxase_su1_BS"/>
</dbReference>
<keyword evidence="8" id="KW-1003">Cell membrane</keyword>
<dbReference type="GO" id="GO:0046872">
    <property type="term" value="F:metal ion binding"/>
    <property type="evidence" value="ECO:0007669"/>
    <property type="project" value="UniProtKB-KW"/>
</dbReference>
<comment type="catalytic activity">
    <reaction evidence="24">
        <text>2 a ubiquinol + O2 + n H(+)(in) = 2 a ubiquinone + 2 H2O + n H(+)(out)</text>
        <dbReference type="Rhea" id="RHEA:30251"/>
        <dbReference type="Rhea" id="RHEA-COMP:9565"/>
        <dbReference type="Rhea" id="RHEA-COMP:9566"/>
        <dbReference type="ChEBI" id="CHEBI:15377"/>
        <dbReference type="ChEBI" id="CHEBI:15378"/>
        <dbReference type="ChEBI" id="CHEBI:15379"/>
        <dbReference type="ChEBI" id="CHEBI:16389"/>
        <dbReference type="ChEBI" id="CHEBI:17976"/>
        <dbReference type="EC" id="7.1.1.3"/>
    </reaction>
</comment>
<keyword evidence="7 27" id="KW-0813">Transport</keyword>
<dbReference type="RefSeq" id="WP_095591403.1">
    <property type="nucleotide sequence ID" value="NZ_CP016303.1"/>
</dbReference>
<evidence type="ECO:0000256" key="21">
    <source>
        <dbReference type="ARBA" id="ARBA00032435"/>
    </source>
</evidence>
<feature type="transmembrane region" description="Helical" evidence="28">
    <location>
        <begin position="346"/>
        <end position="368"/>
    </location>
</feature>
<keyword evidence="9 27" id="KW-0349">Heme</keyword>
<evidence type="ECO:0000256" key="11">
    <source>
        <dbReference type="ARBA" id="ARBA00022692"/>
    </source>
</evidence>
<evidence type="ECO:0000256" key="13">
    <source>
        <dbReference type="ARBA" id="ARBA00022982"/>
    </source>
</evidence>
<evidence type="ECO:0000256" key="1">
    <source>
        <dbReference type="ARBA" id="ARBA00001970"/>
    </source>
</evidence>
<feature type="transmembrane region" description="Helical" evidence="28">
    <location>
        <begin position="452"/>
        <end position="474"/>
    </location>
</feature>
<name>A0A249E1B6_9ENTR</name>
<evidence type="ECO:0000313" key="30">
    <source>
        <dbReference type="EMBL" id="ASX26957.1"/>
    </source>
</evidence>
<dbReference type="Gene3D" id="1.20.210.10">
    <property type="entry name" value="Cytochrome c oxidase-like, subunit I domain"/>
    <property type="match status" value="1"/>
</dbReference>
<dbReference type="PROSITE" id="PS00077">
    <property type="entry name" value="COX1_CUB"/>
    <property type="match status" value="1"/>
</dbReference>
<evidence type="ECO:0000256" key="20">
    <source>
        <dbReference type="ARBA" id="ARBA00032190"/>
    </source>
</evidence>
<evidence type="ECO:0000256" key="8">
    <source>
        <dbReference type="ARBA" id="ARBA00022475"/>
    </source>
</evidence>
<dbReference type="Pfam" id="PF00115">
    <property type="entry name" value="COX1"/>
    <property type="match status" value="1"/>
</dbReference>
<dbReference type="PRINTS" id="PR01165">
    <property type="entry name" value="CYCOXIDASEI"/>
</dbReference>
<proteinExistence type="inferred from homology"/>
<feature type="transmembrane region" description="Helical" evidence="28">
    <location>
        <begin position="415"/>
        <end position="440"/>
    </location>
</feature>
<evidence type="ECO:0000256" key="9">
    <source>
        <dbReference type="ARBA" id="ARBA00022617"/>
    </source>
</evidence>
<evidence type="ECO:0000256" key="25">
    <source>
        <dbReference type="ARBA" id="ARBA00056721"/>
    </source>
</evidence>
<keyword evidence="12" id="KW-0479">Metal-binding</keyword>
<evidence type="ECO:0000256" key="22">
    <source>
        <dbReference type="ARBA" id="ARBA00034455"/>
    </source>
</evidence>
<evidence type="ECO:0000256" key="18">
    <source>
        <dbReference type="ARBA" id="ARBA00030075"/>
    </source>
</evidence>
<feature type="transmembrane region" description="Helical" evidence="28">
    <location>
        <begin position="494"/>
        <end position="518"/>
    </location>
</feature>
<feature type="transmembrane region" description="Helical" evidence="28">
    <location>
        <begin position="189"/>
        <end position="213"/>
    </location>
</feature>
<dbReference type="GO" id="GO:0020037">
    <property type="term" value="F:heme binding"/>
    <property type="evidence" value="ECO:0007669"/>
    <property type="project" value="InterPro"/>
</dbReference>
<dbReference type="GO" id="GO:0009486">
    <property type="term" value="F:cytochrome bo3 ubiquinol oxidase activity"/>
    <property type="evidence" value="ECO:0007669"/>
    <property type="project" value="UniProtKB-EC"/>
</dbReference>
<evidence type="ECO:0000256" key="16">
    <source>
        <dbReference type="ARBA" id="ARBA00023008"/>
    </source>
</evidence>
<dbReference type="EC" id="7.1.1.3" evidence="5"/>
<gene>
    <name evidence="30" type="ORF">BA171_08200</name>
</gene>
<dbReference type="NCBIfam" id="NF011592">
    <property type="entry name" value="PRK15017.1"/>
    <property type="match status" value="1"/>
</dbReference>
<evidence type="ECO:0000256" key="7">
    <source>
        <dbReference type="ARBA" id="ARBA00022448"/>
    </source>
</evidence>